<name>A0A6A6VNZ7_9PLEO</name>
<dbReference type="AlphaFoldDB" id="A0A6A6VNZ7"/>
<sequence length="459" mass="50751">MPLMPRPLFSRTPRPDLEASAQVEGTPASQAWRFSNLHTNVRSIINGSSVYSNSPKTPWPSVFRRPQSPPPPITIPNNNELQNARSPLQPLHTAGSYLRTIGPFQTPRAPAPVHDPLPHSTQPDVEAQPIAFDVPRRKKRRHHRRKHHRQHTHWVRRKQPPRTLREGFTGTRAARSKLYACLISGLFLAAVLAVYLALALTRRVLSQEIHVLFIMIILAITIFFSHSLIRLFMLAVHPPHEDTPKIPETTGPEGFNPIHPIRVHVARDEELGASDNDDDDGEFDFEFSNGEWEKEKKKSPPPPPPAYGLWRESVRVDPNLLHWARVEPANAVNATPALHTSRFSNTPLRSGLNTNHDALSRLTGADAEPPSTTVAVQEDLGPRPPSYVSEDGVSYIVDAAPRSTVNALASAPAPAPAAAAARQSRTGVSDIHPAWRPGYAISEIRPGEFGLGLQGPTRI</sequence>
<keyword evidence="4" id="KW-1185">Reference proteome</keyword>
<proteinExistence type="predicted"/>
<accession>A0A6A6VNZ7</accession>
<feature type="transmembrane region" description="Helical" evidence="2">
    <location>
        <begin position="178"/>
        <end position="197"/>
    </location>
</feature>
<evidence type="ECO:0000313" key="3">
    <source>
        <dbReference type="EMBL" id="KAF2751559.1"/>
    </source>
</evidence>
<feature type="transmembrane region" description="Helical" evidence="2">
    <location>
        <begin position="209"/>
        <end position="229"/>
    </location>
</feature>
<feature type="region of interest" description="Disordered" evidence="1">
    <location>
        <begin position="271"/>
        <end position="307"/>
    </location>
</feature>
<evidence type="ECO:0000256" key="1">
    <source>
        <dbReference type="SAM" id="MobiDB-lite"/>
    </source>
</evidence>
<evidence type="ECO:0000313" key="4">
    <source>
        <dbReference type="Proteomes" id="UP000799440"/>
    </source>
</evidence>
<evidence type="ECO:0000256" key="2">
    <source>
        <dbReference type="SAM" id="Phobius"/>
    </source>
</evidence>
<dbReference type="OrthoDB" id="5417811at2759"/>
<keyword evidence="2" id="KW-1133">Transmembrane helix</keyword>
<organism evidence="3 4">
    <name type="scientific">Sporormia fimetaria CBS 119925</name>
    <dbReference type="NCBI Taxonomy" id="1340428"/>
    <lineage>
        <taxon>Eukaryota</taxon>
        <taxon>Fungi</taxon>
        <taxon>Dikarya</taxon>
        <taxon>Ascomycota</taxon>
        <taxon>Pezizomycotina</taxon>
        <taxon>Dothideomycetes</taxon>
        <taxon>Pleosporomycetidae</taxon>
        <taxon>Pleosporales</taxon>
        <taxon>Sporormiaceae</taxon>
        <taxon>Sporormia</taxon>
    </lineage>
</organism>
<feature type="region of interest" description="Disordered" evidence="1">
    <location>
        <begin position="363"/>
        <end position="384"/>
    </location>
</feature>
<feature type="compositionally biased region" description="Acidic residues" evidence="1">
    <location>
        <begin position="271"/>
        <end position="285"/>
    </location>
</feature>
<dbReference type="EMBL" id="MU006562">
    <property type="protein sequence ID" value="KAF2751559.1"/>
    <property type="molecule type" value="Genomic_DNA"/>
</dbReference>
<dbReference type="Proteomes" id="UP000799440">
    <property type="component" value="Unassembled WGS sequence"/>
</dbReference>
<keyword evidence="2" id="KW-0812">Transmembrane</keyword>
<reference evidence="3" key="1">
    <citation type="journal article" date="2020" name="Stud. Mycol.">
        <title>101 Dothideomycetes genomes: a test case for predicting lifestyles and emergence of pathogens.</title>
        <authorList>
            <person name="Haridas S."/>
            <person name="Albert R."/>
            <person name="Binder M."/>
            <person name="Bloem J."/>
            <person name="Labutti K."/>
            <person name="Salamov A."/>
            <person name="Andreopoulos B."/>
            <person name="Baker S."/>
            <person name="Barry K."/>
            <person name="Bills G."/>
            <person name="Bluhm B."/>
            <person name="Cannon C."/>
            <person name="Castanera R."/>
            <person name="Culley D."/>
            <person name="Daum C."/>
            <person name="Ezra D."/>
            <person name="Gonzalez J."/>
            <person name="Henrissat B."/>
            <person name="Kuo A."/>
            <person name="Liang C."/>
            <person name="Lipzen A."/>
            <person name="Lutzoni F."/>
            <person name="Magnuson J."/>
            <person name="Mondo S."/>
            <person name="Nolan M."/>
            <person name="Ohm R."/>
            <person name="Pangilinan J."/>
            <person name="Park H.-J."/>
            <person name="Ramirez L."/>
            <person name="Alfaro M."/>
            <person name="Sun H."/>
            <person name="Tritt A."/>
            <person name="Yoshinaga Y."/>
            <person name="Zwiers L.-H."/>
            <person name="Turgeon B."/>
            <person name="Goodwin S."/>
            <person name="Spatafora J."/>
            <person name="Crous P."/>
            <person name="Grigoriev I."/>
        </authorList>
    </citation>
    <scope>NUCLEOTIDE SEQUENCE</scope>
    <source>
        <strain evidence="3">CBS 119925</strain>
    </source>
</reference>
<feature type="region of interest" description="Disordered" evidence="1">
    <location>
        <begin position="136"/>
        <end position="156"/>
    </location>
</feature>
<gene>
    <name evidence="3" type="ORF">M011DRAFT_455538</name>
</gene>
<protein>
    <submittedName>
        <fullName evidence="3">Uncharacterized protein</fullName>
    </submittedName>
</protein>
<keyword evidence="2" id="KW-0472">Membrane</keyword>